<organism evidence="1 2">
    <name type="scientific">Methanobrevibacter thaueri</name>
    <dbReference type="NCBI Taxonomy" id="190975"/>
    <lineage>
        <taxon>Archaea</taxon>
        <taxon>Methanobacteriati</taxon>
        <taxon>Methanobacteriota</taxon>
        <taxon>Methanomada group</taxon>
        <taxon>Methanobacteria</taxon>
        <taxon>Methanobacteriales</taxon>
        <taxon>Methanobacteriaceae</taxon>
        <taxon>Methanobrevibacter</taxon>
    </lineage>
</organism>
<keyword evidence="2" id="KW-1185">Reference proteome</keyword>
<proteinExistence type="predicted"/>
<dbReference type="Proteomes" id="UP000251717">
    <property type="component" value="Unassembled WGS sequence"/>
</dbReference>
<evidence type="ECO:0000313" key="1">
    <source>
        <dbReference type="EMBL" id="PWB85221.1"/>
    </source>
</evidence>
<name>A0A315XKB3_9EURY</name>
<evidence type="ECO:0000313" key="2">
    <source>
        <dbReference type="Proteomes" id="UP000251717"/>
    </source>
</evidence>
<dbReference type="EMBL" id="MZGS01000028">
    <property type="protein sequence ID" value="PWB85221.1"/>
    <property type="molecule type" value="Genomic_DNA"/>
</dbReference>
<comment type="caution">
    <text evidence="1">The sequence shown here is derived from an EMBL/GenBank/DDBJ whole genome shotgun (WGS) entry which is preliminary data.</text>
</comment>
<sequence>MLFVDKFKLINMKRRIKFPEHYKFPKTRRTDFTREEKLEIIDCYLYYKPMFDEYVNNREHYPEMDPRDFAALLYVYDIIDVEYPDNVQIIKKKYGITSYDVTKEKLDFLEVITVFTEIHRMARNDWDLEDYCVKNDIYYNLLCRLEEIKSELEQEE</sequence>
<dbReference type="AlphaFoldDB" id="A0A315XKB3"/>
<protein>
    <submittedName>
        <fullName evidence="1">Uncharacterized protein</fullName>
    </submittedName>
</protein>
<accession>A0A315XKB3</accession>
<gene>
    <name evidence="1" type="ORF">MBBTH_18200</name>
</gene>
<reference evidence="1 2" key="1">
    <citation type="submission" date="2017-03" db="EMBL/GenBank/DDBJ databases">
        <title>Genome sequence of Methanobrevibacter thaueri.</title>
        <authorList>
            <person name="Poehlein A."/>
            <person name="Seedorf H."/>
            <person name="Daniel R."/>
        </authorList>
    </citation>
    <scope>NUCLEOTIDE SEQUENCE [LARGE SCALE GENOMIC DNA]</scope>
    <source>
        <strain evidence="1 2">DSM 11995</strain>
    </source>
</reference>